<proteinExistence type="predicted"/>
<protein>
    <submittedName>
        <fullName evidence="4">PQQ-dependent sugar dehydrogenase</fullName>
    </submittedName>
</protein>
<feature type="compositionally biased region" description="Low complexity" evidence="1">
    <location>
        <begin position="19"/>
        <end position="28"/>
    </location>
</feature>
<dbReference type="Gene3D" id="2.120.10.30">
    <property type="entry name" value="TolB, C-terminal domain"/>
    <property type="match status" value="1"/>
</dbReference>
<evidence type="ECO:0000313" key="4">
    <source>
        <dbReference type="EMBL" id="MCM3713712.1"/>
    </source>
</evidence>
<gene>
    <name evidence="4" type="ORF">M3202_06410</name>
</gene>
<comment type="caution">
    <text evidence="4">The sequence shown here is derived from an EMBL/GenBank/DDBJ whole genome shotgun (WGS) entry which is preliminary data.</text>
</comment>
<dbReference type="InterPro" id="IPR011041">
    <property type="entry name" value="Quinoprot_gluc/sorb_DH_b-prop"/>
</dbReference>
<keyword evidence="2" id="KW-0732">Signal</keyword>
<dbReference type="InterPro" id="IPR012938">
    <property type="entry name" value="Glc/Sorbosone_DH"/>
</dbReference>
<keyword evidence="5" id="KW-1185">Reference proteome</keyword>
<evidence type="ECO:0000313" key="5">
    <source>
        <dbReference type="Proteomes" id="UP001139179"/>
    </source>
</evidence>
<feature type="region of interest" description="Disordered" evidence="1">
    <location>
        <begin position="19"/>
        <end position="47"/>
    </location>
</feature>
<sequence>MKYLLIMVLIAVSVACSSTGPEESGSEPMQEDAAEANGGETEQVEEGEPVEVIAEQLEVPWAIAKSGETIFVTERNGSIVTIEEGQEERADVVLEHEVLAEGEGGLLGFVLSPDYAEDGRAFVYHTYEEDNEILNRIAVISQSEDGQWIEEEELLAGIPGGTIHNGGRLALGPDEKLYATTGDAGIEELAQEREAMAGTILRLELDGTVPEDNPWEDSYVYSYGHRNPQGLAWDGAGTLYSSEHGSNAHDEINLIEPGANYGWPIVRGDETEEGLSAPLIHSGEDTWAPSGVAIAGDVLYVAGLRGEGIYALNLETAEFTTWLEGYGRIRDLFVDGQSLYFMTNNRDGRGNPQDADDYVMKVDLEQL</sequence>
<dbReference type="RefSeq" id="WP_251222506.1">
    <property type="nucleotide sequence ID" value="NZ_JAMBOL010000003.1"/>
</dbReference>
<evidence type="ECO:0000259" key="3">
    <source>
        <dbReference type="Pfam" id="PF07995"/>
    </source>
</evidence>
<reference evidence="4" key="1">
    <citation type="submission" date="2022-05" db="EMBL/GenBank/DDBJ databases">
        <title>Comparative Genomics of Spacecraft Associated Microbes.</title>
        <authorList>
            <person name="Tran M.T."/>
            <person name="Wright A."/>
            <person name="Seuylemezian A."/>
            <person name="Eisen J."/>
            <person name="Coil D."/>
        </authorList>
    </citation>
    <scope>NUCLEOTIDE SEQUENCE</scope>
    <source>
        <strain evidence="4">214.1.1</strain>
    </source>
</reference>
<dbReference type="InterPro" id="IPR011042">
    <property type="entry name" value="6-blade_b-propeller_TolB-like"/>
</dbReference>
<accession>A0A9X2DQT8</accession>
<dbReference type="AlphaFoldDB" id="A0A9X2DQT8"/>
<dbReference type="PROSITE" id="PS51257">
    <property type="entry name" value="PROKAR_LIPOPROTEIN"/>
    <property type="match status" value="1"/>
</dbReference>
<feature type="signal peptide" evidence="2">
    <location>
        <begin position="1"/>
        <end position="17"/>
    </location>
</feature>
<dbReference type="Pfam" id="PF07995">
    <property type="entry name" value="GSDH"/>
    <property type="match status" value="1"/>
</dbReference>
<dbReference type="PANTHER" id="PTHR19328:SF13">
    <property type="entry name" value="HIPL1 PROTEIN"/>
    <property type="match status" value="1"/>
</dbReference>
<organism evidence="4 5">
    <name type="scientific">Halalkalibacter oceani</name>
    <dbReference type="NCBI Taxonomy" id="1653776"/>
    <lineage>
        <taxon>Bacteria</taxon>
        <taxon>Bacillati</taxon>
        <taxon>Bacillota</taxon>
        <taxon>Bacilli</taxon>
        <taxon>Bacillales</taxon>
        <taxon>Bacillaceae</taxon>
        <taxon>Halalkalibacter</taxon>
    </lineage>
</organism>
<dbReference type="PANTHER" id="PTHR19328">
    <property type="entry name" value="HEDGEHOG-INTERACTING PROTEIN"/>
    <property type="match status" value="1"/>
</dbReference>
<evidence type="ECO:0000256" key="2">
    <source>
        <dbReference type="SAM" id="SignalP"/>
    </source>
</evidence>
<dbReference type="Proteomes" id="UP001139179">
    <property type="component" value="Unassembled WGS sequence"/>
</dbReference>
<evidence type="ECO:0000256" key="1">
    <source>
        <dbReference type="SAM" id="MobiDB-lite"/>
    </source>
</evidence>
<feature type="chain" id="PRO_5040733532" evidence="2">
    <location>
        <begin position="18"/>
        <end position="367"/>
    </location>
</feature>
<dbReference type="SUPFAM" id="SSF50952">
    <property type="entry name" value="Soluble quinoprotein glucose dehydrogenase"/>
    <property type="match status" value="1"/>
</dbReference>
<name>A0A9X2DQT8_9BACI</name>
<feature type="domain" description="Glucose/Sorbosone dehydrogenase" evidence="3">
    <location>
        <begin position="57"/>
        <end position="349"/>
    </location>
</feature>
<dbReference type="EMBL" id="JAMBOL010000003">
    <property type="protein sequence ID" value="MCM3713712.1"/>
    <property type="molecule type" value="Genomic_DNA"/>
</dbReference>